<keyword evidence="3" id="KW-1185">Reference proteome</keyword>
<sequence length="296" mass="33158">MAVKVSAYSTLITIPDSCRITRSIDAGYRLGWGHRVIGARYDLAGKLACTRGRRSSNDGRNRNEKRLPGRLIDHHPIPSRIALPTADIPIVSLSFGHQPVDEQPDETRRAYLRYESLYDGLARAPSATTFLADTLYPTSLNGDVFQAKTVSHSWSFSISFKHSQQAGTSIPPDLDKPVRFCTKGGFPDASYLHDLFLWTFSFNRISDSRSQTFALIWPTSISSSTAIECRYNDVQRWGHIRGGLAVRVPRDGRIAVMTTEPSSYAYRQTPPFHFSPNTLYLSRIYPASDPQSTIRA</sequence>
<dbReference type="InParanoid" id="A0A2H3F1N1"/>
<evidence type="ECO:0000256" key="1">
    <source>
        <dbReference type="SAM" id="MobiDB-lite"/>
    </source>
</evidence>
<dbReference type="AlphaFoldDB" id="A0A2H3F1N1"/>
<evidence type="ECO:0000313" key="3">
    <source>
        <dbReference type="Proteomes" id="UP000217790"/>
    </source>
</evidence>
<organism evidence="2 3">
    <name type="scientific">Armillaria gallica</name>
    <name type="common">Bulbous honey fungus</name>
    <name type="synonym">Armillaria bulbosa</name>
    <dbReference type="NCBI Taxonomy" id="47427"/>
    <lineage>
        <taxon>Eukaryota</taxon>
        <taxon>Fungi</taxon>
        <taxon>Dikarya</taxon>
        <taxon>Basidiomycota</taxon>
        <taxon>Agaricomycotina</taxon>
        <taxon>Agaricomycetes</taxon>
        <taxon>Agaricomycetidae</taxon>
        <taxon>Agaricales</taxon>
        <taxon>Marasmiineae</taxon>
        <taxon>Physalacriaceae</taxon>
        <taxon>Armillaria</taxon>
    </lineage>
</organism>
<gene>
    <name evidence="2" type="ORF">ARMGADRAFT_1070906</name>
</gene>
<dbReference type="Proteomes" id="UP000217790">
    <property type="component" value="Unassembled WGS sequence"/>
</dbReference>
<feature type="compositionally biased region" description="Basic and acidic residues" evidence="1">
    <location>
        <begin position="55"/>
        <end position="71"/>
    </location>
</feature>
<reference evidence="3" key="1">
    <citation type="journal article" date="2017" name="Nat. Ecol. Evol.">
        <title>Genome expansion and lineage-specific genetic innovations in the forest pathogenic fungi Armillaria.</title>
        <authorList>
            <person name="Sipos G."/>
            <person name="Prasanna A.N."/>
            <person name="Walter M.C."/>
            <person name="O'Connor E."/>
            <person name="Balint B."/>
            <person name="Krizsan K."/>
            <person name="Kiss B."/>
            <person name="Hess J."/>
            <person name="Varga T."/>
            <person name="Slot J."/>
            <person name="Riley R."/>
            <person name="Boka B."/>
            <person name="Rigling D."/>
            <person name="Barry K."/>
            <person name="Lee J."/>
            <person name="Mihaltcheva S."/>
            <person name="LaButti K."/>
            <person name="Lipzen A."/>
            <person name="Waldron R."/>
            <person name="Moloney N.M."/>
            <person name="Sperisen C."/>
            <person name="Kredics L."/>
            <person name="Vagvoelgyi C."/>
            <person name="Patrignani A."/>
            <person name="Fitzpatrick D."/>
            <person name="Nagy I."/>
            <person name="Doyle S."/>
            <person name="Anderson J.B."/>
            <person name="Grigoriev I.V."/>
            <person name="Gueldener U."/>
            <person name="Muensterkoetter M."/>
            <person name="Nagy L.G."/>
        </authorList>
    </citation>
    <scope>NUCLEOTIDE SEQUENCE [LARGE SCALE GENOMIC DNA]</scope>
    <source>
        <strain evidence="3">Ar21-2</strain>
    </source>
</reference>
<protein>
    <submittedName>
        <fullName evidence="2">Uncharacterized protein</fullName>
    </submittedName>
</protein>
<evidence type="ECO:0000313" key="2">
    <source>
        <dbReference type="EMBL" id="PBL04467.1"/>
    </source>
</evidence>
<proteinExistence type="predicted"/>
<name>A0A2H3F1N1_ARMGA</name>
<accession>A0A2H3F1N1</accession>
<dbReference type="EMBL" id="KZ293644">
    <property type="protein sequence ID" value="PBL04467.1"/>
    <property type="molecule type" value="Genomic_DNA"/>
</dbReference>
<feature type="region of interest" description="Disordered" evidence="1">
    <location>
        <begin position="52"/>
        <end position="71"/>
    </location>
</feature>